<accession>A0A9J5ZKP2</accession>
<organism evidence="3 4">
    <name type="scientific">Solanum commersonii</name>
    <name type="common">Commerson's wild potato</name>
    <name type="synonym">Commerson's nightshade</name>
    <dbReference type="NCBI Taxonomy" id="4109"/>
    <lineage>
        <taxon>Eukaryota</taxon>
        <taxon>Viridiplantae</taxon>
        <taxon>Streptophyta</taxon>
        <taxon>Embryophyta</taxon>
        <taxon>Tracheophyta</taxon>
        <taxon>Spermatophyta</taxon>
        <taxon>Magnoliopsida</taxon>
        <taxon>eudicotyledons</taxon>
        <taxon>Gunneridae</taxon>
        <taxon>Pentapetalae</taxon>
        <taxon>asterids</taxon>
        <taxon>lamiids</taxon>
        <taxon>Solanales</taxon>
        <taxon>Solanaceae</taxon>
        <taxon>Solanoideae</taxon>
        <taxon>Solaneae</taxon>
        <taxon>Solanum</taxon>
    </lineage>
</organism>
<dbReference type="Pfam" id="PF01554">
    <property type="entry name" value="MatE"/>
    <property type="match status" value="1"/>
</dbReference>
<feature type="transmembrane region" description="Helical" evidence="2">
    <location>
        <begin position="20"/>
        <end position="36"/>
    </location>
</feature>
<keyword evidence="2" id="KW-0812">Transmembrane</keyword>
<feature type="transmembrane region" description="Helical" evidence="2">
    <location>
        <begin position="48"/>
        <end position="72"/>
    </location>
</feature>
<dbReference type="OrthoDB" id="2126698at2759"/>
<dbReference type="GO" id="GO:0042910">
    <property type="term" value="F:xenobiotic transmembrane transporter activity"/>
    <property type="evidence" value="ECO:0007669"/>
    <property type="project" value="InterPro"/>
</dbReference>
<keyword evidence="2" id="KW-0472">Membrane</keyword>
<evidence type="ECO:0000313" key="3">
    <source>
        <dbReference type="EMBL" id="KAG5612709.1"/>
    </source>
</evidence>
<dbReference type="InterPro" id="IPR002528">
    <property type="entry name" value="MATE_fam"/>
</dbReference>
<feature type="transmembrane region" description="Helical" evidence="2">
    <location>
        <begin position="127"/>
        <end position="149"/>
    </location>
</feature>
<sequence>MVEENRWRRRDYMNINSWEMMIPLAFFAATGVRVANELGAGRGKAAKFATAISVIYSTLIGLIVCVLIMIYQDKFALFFSSNFDVLKFVKKISYLLTLTILLNSVQPVLSGVAVGSGWQLKVAYINLGCYYLVGVPLGILMSMVLHTGLETD</sequence>
<dbReference type="PANTHER" id="PTHR11206">
    <property type="entry name" value="MULTIDRUG RESISTANCE PROTEIN"/>
    <property type="match status" value="1"/>
</dbReference>
<dbReference type="Proteomes" id="UP000824120">
    <property type="component" value="Chromosome 4"/>
</dbReference>
<comment type="caution">
    <text evidence="3">The sequence shown here is derived from an EMBL/GenBank/DDBJ whole genome shotgun (WGS) entry which is preliminary data.</text>
</comment>
<dbReference type="AlphaFoldDB" id="A0A9J5ZKP2"/>
<protein>
    <submittedName>
        <fullName evidence="3">Uncharacterized protein</fullName>
    </submittedName>
</protein>
<dbReference type="GO" id="GO:0016020">
    <property type="term" value="C:membrane"/>
    <property type="evidence" value="ECO:0007669"/>
    <property type="project" value="InterPro"/>
</dbReference>
<keyword evidence="4" id="KW-1185">Reference proteome</keyword>
<proteinExistence type="inferred from homology"/>
<gene>
    <name evidence="3" type="ORF">H5410_023990</name>
</gene>
<comment type="similarity">
    <text evidence="1">Belongs to the multi antimicrobial extrusion (MATE) (TC 2.A.66.1) family.</text>
</comment>
<name>A0A9J5ZKP2_SOLCO</name>
<keyword evidence="2" id="KW-1133">Transmembrane helix</keyword>
<evidence type="ECO:0000256" key="1">
    <source>
        <dbReference type="ARBA" id="ARBA00010199"/>
    </source>
</evidence>
<dbReference type="EMBL" id="JACXVP010000004">
    <property type="protein sequence ID" value="KAG5612709.1"/>
    <property type="molecule type" value="Genomic_DNA"/>
</dbReference>
<evidence type="ECO:0000256" key="2">
    <source>
        <dbReference type="SAM" id="Phobius"/>
    </source>
</evidence>
<reference evidence="3 4" key="1">
    <citation type="submission" date="2020-09" db="EMBL/GenBank/DDBJ databases">
        <title>De no assembly of potato wild relative species, Solanum commersonii.</title>
        <authorList>
            <person name="Cho K."/>
        </authorList>
    </citation>
    <scope>NUCLEOTIDE SEQUENCE [LARGE SCALE GENOMIC DNA]</scope>
    <source>
        <strain evidence="3">LZ3.2</strain>
        <tissue evidence="3">Leaf</tissue>
    </source>
</reference>
<evidence type="ECO:0000313" key="4">
    <source>
        <dbReference type="Proteomes" id="UP000824120"/>
    </source>
</evidence>
<dbReference type="GO" id="GO:0015297">
    <property type="term" value="F:antiporter activity"/>
    <property type="evidence" value="ECO:0007669"/>
    <property type="project" value="InterPro"/>
</dbReference>
<feature type="transmembrane region" description="Helical" evidence="2">
    <location>
        <begin position="92"/>
        <end position="115"/>
    </location>
</feature>